<feature type="region of interest" description="Disordered" evidence="1">
    <location>
        <begin position="32"/>
        <end position="61"/>
    </location>
</feature>
<keyword evidence="3" id="KW-1185">Reference proteome</keyword>
<dbReference type="Proteomes" id="UP001331515">
    <property type="component" value="Unassembled WGS sequence"/>
</dbReference>
<reference evidence="2 3" key="1">
    <citation type="journal article" date="2023" name="Mol. Biol. Evol.">
        <title>Genomics of Secondarily Temperate Adaptation in the Only Non-Antarctic Icefish.</title>
        <authorList>
            <person name="Rivera-Colon A.G."/>
            <person name="Rayamajhi N."/>
            <person name="Minhas B.F."/>
            <person name="Madrigal G."/>
            <person name="Bilyk K.T."/>
            <person name="Yoon V."/>
            <person name="Hune M."/>
            <person name="Gregory S."/>
            <person name="Cheng C.H.C."/>
            <person name="Catchen J.M."/>
        </authorList>
    </citation>
    <scope>NUCLEOTIDE SEQUENCE [LARGE SCALE GENOMIC DNA]</scope>
    <source>
        <tissue evidence="2">White muscle</tissue>
    </source>
</reference>
<dbReference type="EMBL" id="JAURVH010001521">
    <property type="protein sequence ID" value="KAK5923058.1"/>
    <property type="molecule type" value="Genomic_DNA"/>
</dbReference>
<comment type="caution">
    <text evidence="2">The sequence shown here is derived from an EMBL/GenBank/DDBJ whole genome shotgun (WGS) entry which is preliminary data.</text>
</comment>
<dbReference type="AlphaFoldDB" id="A0AAN8DL99"/>
<protein>
    <submittedName>
        <fullName evidence="2">Uncharacterized protein</fullName>
    </submittedName>
</protein>
<proteinExistence type="predicted"/>
<evidence type="ECO:0000313" key="3">
    <source>
        <dbReference type="Proteomes" id="UP001331515"/>
    </source>
</evidence>
<gene>
    <name evidence="2" type="ORF">CgunFtcFv8_000064</name>
</gene>
<organism evidence="2 3">
    <name type="scientific">Champsocephalus gunnari</name>
    <name type="common">Mackerel icefish</name>
    <dbReference type="NCBI Taxonomy" id="52237"/>
    <lineage>
        <taxon>Eukaryota</taxon>
        <taxon>Metazoa</taxon>
        <taxon>Chordata</taxon>
        <taxon>Craniata</taxon>
        <taxon>Vertebrata</taxon>
        <taxon>Euteleostomi</taxon>
        <taxon>Actinopterygii</taxon>
        <taxon>Neopterygii</taxon>
        <taxon>Teleostei</taxon>
        <taxon>Neoteleostei</taxon>
        <taxon>Acanthomorphata</taxon>
        <taxon>Eupercaria</taxon>
        <taxon>Perciformes</taxon>
        <taxon>Notothenioidei</taxon>
        <taxon>Channichthyidae</taxon>
        <taxon>Champsocephalus</taxon>
    </lineage>
</organism>
<evidence type="ECO:0000256" key="1">
    <source>
        <dbReference type="SAM" id="MobiDB-lite"/>
    </source>
</evidence>
<evidence type="ECO:0000313" key="2">
    <source>
        <dbReference type="EMBL" id="KAK5923058.1"/>
    </source>
</evidence>
<name>A0AAN8DL99_CHAGU</name>
<sequence length="127" mass="13839">MLLSFFLPPPRGASAHCRAPFAVLTKHSSHLQDSQGCRDSDNENNDVPQLPMETKQPGAPSTSYCVTAVIKRKLIFKTRPKPIITNVPRSSSGTAAPPHGVRGHLIHLTVRGHCPLISCSVITYVYI</sequence>
<accession>A0AAN8DL99</accession>